<organism evidence="2">
    <name type="scientific">Rhodosorus marinus</name>
    <dbReference type="NCBI Taxonomy" id="101924"/>
    <lineage>
        <taxon>Eukaryota</taxon>
        <taxon>Rhodophyta</taxon>
        <taxon>Stylonematophyceae</taxon>
        <taxon>Stylonematales</taxon>
        <taxon>Stylonemataceae</taxon>
        <taxon>Rhodosorus</taxon>
    </lineage>
</organism>
<dbReference type="InterPro" id="IPR046341">
    <property type="entry name" value="SET_dom_sf"/>
</dbReference>
<evidence type="ECO:0000313" key="2">
    <source>
        <dbReference type="EMBL" id="CAD8397689.1"/>
    </source>
</evidence>
<sequence>MAATGIIQPGDVLVSVPLSAIFSHHELCVGSELVELAPEYALLVAILLESRKGRKSAWYEYLRLLPEQEPILATWKIQDIELLQDPKLLESAMAEKRKWKEVLSIFQQAIPNYSKDFTVNDIAWAWSIAASRSAYMEKKAWKESKRSRKPVKGNHSGRGPGCTYDGSGVGVLIPLLDMFNHSCQPVSTAGYNLESNTYDLIADAGYAEGEQVFIHYGPLSNRELMEHWGFSLADNPHDSFILSMSEITRVENTTLTHPELLTRPRSLVLRIRSVRMPHTLLGLPRRHSGIRYRGS</sequence>
<accession>A0A7S0BLK0</accession>
<dbReference type="InterPro" id="IPR050600">
    <property type="entry name" value="SETD3_SETD6_MTase"/>
</dbReference>
<proteinExistence type="predicted"/>
<dbReference type="EMBL" id="HBEK01014103">
    <property type="protein sequence ID" value="CAD8397689.1"/>
    <property type="molecule type" value="Transcribed_RNA"/>
</dbReference>
<dbReference type="AlphaFoldDB" id="A0A7S0BLK0"/>
<evidence type="ECO:0000259" key="1">
    <source>
        <dbReference type="Pfam" id="PF00856"/>
    </source>
</evidence>
<dbReference type="InterPro" id="IPR001214">
    <property type="entry name" value="SET_dom"/>
</dbReference>
<protein>
    <recommendedName>
        <fullName evidence="1">SET domain-containing protein</fullName>
    </recommendedName>
</protein>
<dbReference type="Gene3D" id="3.90.1410.10">
    <property type="entry name" value="set domain protein methyltransferase, domain 1"/>
    <property type="match status" value="1"/>
</dbReference>
<reference evidence="2" key="1">
    <citation type="submission" date="2021-01" db="EMBL/GenBank/DDBJ databases">
        <authorList>
            <person name="Corre E."/>
            <person name="Pelletier E."/>
            <person name="Niang G."/>
            <person name="Scheremetjew M."/>
            <person name="Finn R."/>
            <person name="Kale V."/>
            <person name="Holt S."/>
            <person name="Cochrane G."/>
            <person name="Meng A."/>
            <person name="Brown T."/>
            <person name="Cohen L."/>
        </authorList>
    </citation>
    <scope>NUCLEOTIDE SEQUENCE</scope>
    <source>
        <strain evidence="2">UTEX LB 2760</strain>
    </source>
</reference>
<dbReference type="GO" id="GO:0016279">
    <property type="term" value="F:protein-lysine N-methyltransferase activity"/>
    <property type="evidence" value="ECO:0007669"/>
    <property type="project" value="TreeGrafter"/>
</dbReference>
<dbReference type="SUPFAM" id="SSF82199">
    <property type="entry name" value="SET domain"/>
    <property type="match status" value="1"/>
</dbReference>
<dbReference type="PANTHER" id="PTHR13271">
    <property type="entry name" value="UNCHARACTERIZED PUTATIVE METHYLTRANSFERASE"/>
    <property type="match status" value="1"/>
</dbReference>
<dbReference type="CDD" id="cd10527">
    <property type="entry name" value="SET_LSMT"/>
    <property type="match status" value="1"/>
</dbReference>
<gene>
    <name evidence="2" type="ORF">RMAR0315_LOCUS7679</name>
</gene>
<dbReference type="Pfam" id="PF00856">
    <property type="entry name" value="SET"/>
    <property type="match status" value="1"/>
</dbReference>
<name>A0A7S0BLK0_9RHOD</name>
<feature type="domain" description="SET" evidence="1">
    <location>
        <begin position="4"/>
        <end position="217"/>
    </location>
</feature>